<feature type="domain" description="N-acetyltransferase" evidence="1">
    <location>
        <begin position="25"/>
        <end position="192"/>
    </location>
</feature>
<dbReference type="PROSITE" id="PS51186">
    <property type="entry name" value="GNAT"/>
    <property type="match status" value="1"/>
</dbReference>
<evidence type="ECO:0000259" key="1">
    <source>
        <dbReference type="PROSITE" id="PS51186"/>
    </source>
</evidence>
<dbReference type="Gene3D" id="3.40.630.30">
    <property type="match status" value="1"/>
</dbReference>
<keyword evidence="2" id="KW-0808">Transferase</keyword>
<reference evidence="2 3" key="1">
    <citation type="submission" date="2020-06" db="EMBL/GenBank/DDBJ databases">
        <authorList>
            <person name="Jo H."/>
        </authorList>
    </citation>
    <scope>NUCLEOTIDE SEQUENCE [LARGE SCALE GENOMIC DNA]</scope>
    <source>
        <strain evidence="2 3">I46</strain>
    </source>
</reference>
<dbReference type="CDD" id="cd04301">
    <property type="entry name" value="NAT_SF"/>
    <property type="match status" value="1"/>
</dbReference>
<dbReference type="Pfam" id="PF00583">
    <property type="entry name" value="Acetyltransf_1"/>
    <property type="match status" value="1"/>
</dbReference>
<protein>
    <submittedName>
        <fullName evidence="2">GNAT family N-acetyltransferase</fullName>
    </submittedName>
</protein>
<evidence type="ECO:0000313" key="2">
    <source>
        <dbReference type="EMBL" id="QLD10342.1"/>
    </source>
</evidence>
<name>A0A7D5IUJ7_9MICO</name>
<proteinExistence type="predicted"/>
<dbReference type="InterPro" id="IPR000182">
    <property type="entry name" value="GNAT_dom"/>
</dbReference>
<dbReference type="SUPFAM" id="SSF55729">
    <property type="entry name" value="Acyl-CoA N-acyltransferases (Nat)"/>
    <property type="match status" value="2"/>
</dbReference>
<dbReference type="EMBL" id="CP058316">
    <property type="protein sequence ID" value="QLD10342.1"/>
    <property type="molecule type" value="Genomic_DNA"/>
</dbReference>
<dbReference type="RefSeq" id="WP_178009357.1">
    <property type="nucleotide sequence ID" value="NZ_CP058316.1"/>
</dbReference>
<dbReference type="AlphaFoldDB" id="A0A7D5IUJ7"/>
<accession>A0A7D5IUJ7</accession>
<evidence type="ECO:0000313" key="3">
    <source>
        <dbReference type="Proteomes" id="UP000509638"/>
    </source>
</evidence>
<dbReference type="GO" id="GO:0016747">
    <property type="term" value="F:acyltransferase activity, transferring groups other than amino-acyl groups"/>
    <property type="evidence" value="ECO:0007669"/>
    <property type="project" value="InterPro"/>
</dbReference>
<dbReference type="InterPro" id="IPR016181">
    <property type="entry name" value="Acyl_CoA_acyltransferase"/>
</dbReference>
<dbReference type="Proteomes" id="UP000509638">
    <property type="component" value="Chromosome"/>
</dbReference>
<gene>
    <name evidence="2" type="ORF">HW566_00185</name>
</gene>
<sequence>MNDTTAQLELRPLPVPVDLRGPGAMDFNEMTRVRNLVYREIAGDDDDSVRPEELLPHYRPTPDETRYLWLAVWAGRLVGRAGLDIPHEDGSDTAFWFIELLREVHGRGIGAAALQLIEQTALAHDRHALQSYVQHPERTGERLPAPTGHGEVPLDRAARFLLGHGYRLEQIYRKSVLDLASAAATVDAHLLRATEAASGYRVVSWTAPTPTEYVDGYAWLKSRMSTDAPAAALDVDEEIWDAARLARHDARYVDAAQTLLVTAAQHIETGRLAAFTELMIGADRTRATHQHDTLVAAAHRGHRLGMLVKCAALVAWRGIAPASPRVITYNAEENRPMLDINEAIGFAAVSYEGAWQKRVTDGGADTSGSSARTGS</sequence>
<organism evidence="2 3">
    <name type="scientific">Microbacterium oleivorans</name>
    <dbReference type="NCBI Taxonomy" id="273677"/>
    <lineage>
        <taxon>Bacteria</taxon>
        <taxon>Bacillati</taxon>
        <taxon>Actinomycetota</taxon>
        <taxon>Actinomycetes</taxon>
        <taxon>Micrococcales</taxon>
        <taxon>Microbacteriaceae</taxon>
        <taxon>Microbacterium</taxon>
    </lineage>
</organism>